<evidence type="ECO:0008006" key="4">
    <source>
        <dbReference type="Google" id="ProtNLM"/>
    </source>
</evidence>
<dbReference type="EMBL" id="MCOG01000009">
    <property type="protein sequence ID" value="ORY82265.1"/>
    <property type="molecule type" value="Genomic_DNA"/>
</dbReference>
<sequence length="201" mass="23671">MEKVTYFSYIVILTIIFLISNVVCIDLPICKTCIVTGKDSGNPNVKFGWEEEHSCIIDSTKCKDYMNLEYCIGYTVDFEYMGSAYGKENNKTCIVDPIYKNYNICKRCFLVYEEARYTWGKEDNKICLLDLYKCRPQAGSNERTYPYYVIFIDFIFRFLLLVSNKKSVYAKLLCSKEIYVNYKIFKDIVYLNECVKKILNK</sequence>
<evidence type="ECO:0000256" key="1">
    <source>
        <dbReference type="SAM" id="Phobius"/>
    </source>
</evidence>
<accession>A0A1Y2FHI5</accession>
<keyword evidence="3" id="KW-1185">Reference proteome</keyword>
<name>A0A1Y2FHI5_9FUNG</name>
<feature type="transmembrane region" description="Helical" evidence="1">
    <location>
        <begin position="6"/>
        <end position="29"/>
    </location>
</feature>
<reference evidence="2 3" key="1">
    <citation type="submission" date="2016-08" db="EMBL/GenBank/DDBJ databases">
        <title>A Parts List for Fungal Cellulosomes Revealed by Comparative Genomics.</title>
        <authorList>
            <consortium name="DOE Joint Genome Institute"/>
            <person name="Haitjema C.H."/>
            <person name="Gilmore S.P."/>
            <person name="Henske J.K."/>
            <person name="Solomon K.V."/>
            <person name="De Groot R."/>
            <person name="Kuo A."/>
            <person name="Mondo S.J."/>
            <person name="Salamov A.A."/>
            <person name="Labutti K."/>
            <person name="Zhao Z."/>
            <person name="Chiniquy J."/>
            <person name="Barry K."/>
            <person name="Brewer H.M."/>
            <person name="Purvine S.O."/>
            <person name="Wright A.T."/>
            <person name="Boxma B."/>
            <person name="Van Alen T."/>
            <person name="Hackstein J.H."/>
            <person name="Baker S.E."/>
            <person name="Grigoriev I.V."/>
            <person name="O'Malley M.A."/>
        </authorList>
    </citation>
    <scope>NUCLEOTIDE SEQUENCE [LARGE SCALE GENOMIC DNA]</scope>
    <source>
        <strain evidence="2 3">G1</strain>
    </source>
</reference>
<keyword evidence="1" id="KW-0812">Transmembrane</keyword>
<gene>
    <name evidence="2" type="ORF">LY90DRAFT_499949</name>
</gene>
<proteinExistence type="predicted"/>
<comment type="caution">
    <text evidence="2">The sequence shown here is derived from an EMBL/GenBank/DDBJ whole genome shotgun (WGS) entry which is preliminary data.</text>
</comment>
<protein>
    <recommendedName>
        <fullName evidence="4">CBM10 domain-containing protein</fullName>
    </recommendedName>
</protein>
<evidence type="ECO:0000313" key="3">
    <source>
        <dbReference type="Proteomes" id="UP000193920"/>
    </source>
</evidence>
<keyword evidence="1" id="KW-0472">Membrane</keyword>
<keyword evidence="1" id="KW-1133">Transmembrane helix</keyword>
<organism evidence="2 3">
    <name type="scientific">Neocallimastix californiae</name>
    <dbReference type="NCBI Taxonomy" id="1754190"/>
    <lineage>
        <taxon>Eukaryota</taxon>
        <taxon>Fungi</taxon>
        <taxon>Fungi incertae sedis</taxon>
        <taxon>Chytridiomycota</taxon>
        <taxon>Chytridiomycota incertae sedis</taxon>
        <taxon>Neocallimastigomycetes</taxon>
        <taxon>Neocallimastigales</taxon>
        <taxon>Neocallimastigaceae</taxon>
        <taxon>Neocallimastix</taxon>
    </lineage>
</organism>
<dbReference type="Proteomes" id="UP000193920">
    <property type="component" value="Unassembled WGS sequence"/>
</dbReference>
<dbReference type="AlphaFoldDB" id="A0A1Y2FHI5"/>
<dbReference type="OrthoDB" id="2139769at2759"/>
<evidence type="ECO:0000313" key="2">
    <source>
        <dbReference type="EMBL" id="ORY82265.1"/>
    </source>
</evidence>